<evidence type="ECO:0000256" key="2">
    <source>
        <dbReference type="ARBA" id="ARBA00022782"/>
    </source>
</evidence>
<feature type="region of interest" description="Disordered" evidence="5">
    <location>
        <begin position="605"/>
        <end position="710"/>
    </location>
</feature>
<evidence type="ECO:0000313" key="7">
    <source>
        <dbReference type="Proteomes" id="UP000015105"/>
    </source>
</evidence>
<feature type="compositionally biased region" description="Acidic residues" evidence="5">
    <location>
        <begin position="245"/>
        <end position="287"/>
    </location>
</feature>
<dbReference type="GeneID" id="109775049"/>
<feature type="compositionally biased region" description="Low complexity" evidence="5">
    <location>
        <begin position="607"/>
        <end position="630"/>
    </location>
</feature>
<dbReference type="Proteomes" id="UP000015105">
    <property type="component" value="Chromosome 2D"/>
</dbReference>
<feature type="compositionally biased region" description="Basic residues" evidence="5">
    <location>
        <begin position="640"/>
        <end position="651"/>
    </location>
</feature>
<dbReference type="EnsemblPlants" id="AET2Gv20195700.2">
    <property type="protein sequence ID" value="AET2Gv20195700.2"/>
    <property type="gene ID" value="AET2Gv20195700"/>
</dbReference>
<evidence type="ECO:0000256" key="1">
    <source>
        <dbReference type="ARBA" id="ARBA00008956"/>
    </source>
</evidence>
<evidence type="ECO:0000256" key="3">
    <source>
        <dbReference type="ARBA" id="ARBA00023089"/>
    </source>
</evidence>
<keyword evidence="2 4" id="KW-0221">Differentiation</keyword>
<dbReference type="KEGG" id="ats:109775049"/>
<evidence type="ECO:0000313" key="6">
    <source>
        <dbReference type="EnsemblPlants" id="AET2Gv20195700.2"/>
    </source>
</evidence>
<dbReference type="GO" id="GO:0030154">
    <property type="term" value="P:cell differentiation"/>
    <property type="evidence" value="ECO:0007669"/>
    <property type="project" value="UniProtKB-KW"/>
</dbReference>
<dbReference type="AlphaFoldDB" id="A0A453AMF7"/>
<feature type="region of interest" description="Disordered" evidence="5">
    <location>
        <begin position="72"/>
        <end position="318"/>
    </location>
</feature>
<accession>A0A453AMF7</accession>
<reference evidence="6" key="4">
    <citation type="submission" date="2019-03" db="UniProtKB">
        <authorList>
            <consortium name="EnsemblPlants"/>
        </authorList>
    </citation>
    <scope>IDENTIFICATION</scope>
</reference>
<dbReference type="STRING" id="200361.A0A453AMF7"/>
<feature type="compositionally biased region" description="Acidic residues" evidence="5">
    <location>
        <begin position="197"/>
        <end position="215"/>
    </location>
</feature>
<dbReference type="OrthoDB" id="1166059at2759"/>
<organism evidence="6 7">
    <name type="scientific">Aegilops tauschii subsp. strangulata</name>
    <name type="common">Goatgrass</name>
    <dbReference type="NCBI Taxonomy" id="200361"/>
    <lineage>
        <taxon>Eukaryota</taxon>
        <taxon>Viridiplantae</taxon>
        <taxon>Streptophyta</taxon>
        <taxon>Embryophyta</taxon>
        <taxon>Tracheophyta</taxon>
        <taxon>Spermatophyta</taxon>
        <taxon>Magnoliopsida</taxon>
        <taxon>Liliopsida</taxon>
        <taxon>Poales</taxon>
        <taxon>Poaceae</taxon>
        <taxon>BOP clade</taxon>
        <taxon>Pooideae</taxon>
        <taxon>Triticodae</taxon>
        <taxon>Triticeae</taxon>
        <taxon>Triticinae</taxon>
        <taxon>Aegilops</taxon>
    </lineage>
</organism>
<sequence>MASSTLELEAAIAALPAKKQRLRESFDRLLAASPIPIPFTWADVDAHISSLQSSIARRFRLLQAHQAAALRTTAEHQRQHHVRGKGQDSSEEEEEDGGRPNRAPLDLNAGEEGEQGGAEMAIEASPDQYDAVEEGEASPGLEPEEVEAFLGLEPEEEEEEEKDGERAKRAPSDLNAGEEGEQGRVELAIEGSADQYDAIEEGEASPGLEPEEEEDGGRAKRAPSDLTDEEEGEQGRVEVAIEASPDQDDAVAEGEASPDQDDAVEDWEASPGLEPEEEEEEEEEEETILGAYPSHRHGETKEKAPSSSPTPDPAGGAGEAVRWNLAAARADRDASLLADMLYWGNKRSLRARRQFLPALLCAAEPHALVVGAVRDFLARTEPKSDKNWENCASLLCCVPSLRAEPSAATLERARRLAEDWREMIVGEPESRRDLGRLAVWGLLQFLASYKIALELDADGINHLLADVPRNKKQSCIELRNGLGLIPTMADPVDHLTENGQPVDAINQLIENGKLLDAIKLAHDLNLTDKYPPLSLMNDYVEKAKKTAQEILSREGSPDSLNQAMAKQVNALIMSWRAVDEHVDVAHRTGIKAEITQLLHGYARKRQSLSAAGSSSSSPPAWSPQQRQQELPPEEEGAGQKQHKKRKRKPHWLQREARQHRFHEQPRFLPRCVGGARPGYDAGGGRDRRGEVLPGVRGGPPRCTGSPYYSS</sequence>
<dbReference type="OMA" id="WESCVEL"/>
<evidence type="ECO:0000256" key="4">
    <source>
        <dbReference type="RuleBase" id="RU364012"/>
    </source>
</evidence>
<protein>
    <recommendedName>
        <fullName evidence="4">FRIGIDA-like protein</fullName>
    </recommendedName>
</protein>
<reference evidence="6" key="5">
    <citation type="journal article" date="2021" name="G3 (Bethesda)">
        <title>Aegilops tauschii genome assembly Aet v5.0 features greater sequence contiguity and improved annotation.</title>
        <authorList>
            <person name="Wang L."/>
            <person name="Zhu T."/>
            <person name="Rodriguez J.C."/>
            <person name="Deal K.R."/>
            <person name="Dubcovsky J."/>
            <person name="McGuire P.E."/>
            <person name="Lux T."/>
            <person name="Spannagl M."/>
            <person name="Mayer K.F.X."/>
            <person name="Baldrich P."/>
            <person name="Meyers B.C."/>
            <person name="Huo N."/>
            <person name="Gu Y.Q."/>
            <person name="Zhou H."/>
            <person name="Devos K.M."/>
            <person name="Bennetzen J.L."/>
            <person name="Unver T."/>
            <person name="Budak H."/>
            <person name="Gulick P.J."/>
            <person name="Galiba G."/>
            <person name="Kalapos B."/>
            <person name="Nelson D.R."/>
            <person name="Li P."/>
            <person name="You F.M."/>
            <person name="Luo M.C."/>
            <person name="Dvorak J."/>
        </authorList>
    </citation>
    <scope>NUCLEOTIDE SEQUENCE [LARGE SCALE GENOMIC DNA]</scope>
    <source>
        <strain evidence="6">cv. AL8/78</strain>
    </source>
</reference>
<dbReference type="InterPro" id="IPR012474">
    <property type="entry name" value="Frigida"/>
</dbReference>
<dbReference type="Pfam" id="PF07899">
    <property type="entry name" value="Frigida"/>
    <property type="match status" value="1"/>
</dbReference>
<evidence type="ECO:0000256" key="5">
    <source>
        <dbReference type="SAM" id="MobiDB-lite"/>
    </source>
</evidence>
<keyword evidence="7" id="KW-1185">Reference proteome</keyword>
<proteinExistence type="inferred from homology"/>
<reference evidence="6" key="3">
    <citation type="journal article" date="2017" name="Nature">
        <title>Genome sequence of the progenitor of the wheat D genome Aegilops tauschii.</title>
        <authorList>
            <person name="Luo M.C."/>
            <person name="Gu Y.Q."/>
            <person name="Puiu D."/>
            <person name="Wang H."/>
            <person name="Twardziok S.O."/>
            <person name="Deal K.R."/>
            <person name="Huo N."/>
            <person name="Zhu T."/>
            <person name="Wang L."/>
            <person name="Wang Y."/>
            <person name="McGuire P.E."/>
            <person name="Liu S."/>
            <person name="Long H."/>
            <person name="Ramasamy R.K."/>
            <person name="Rodriguez J.C."/>
            <person name="Van S.L."/>
            <person name="Yuan L."/>
            <person name="Wang Z."/>
            <person name="Xia Z."/>
            <person name="Xiao L."/>
            <person name="Anderson O.D."/>
            <person name="Ouyang S."/>
            <person name="Liang Y."/>
            <person name="Zimin A.V."/>
            <person name="Pertea G."/>
            <person name="Qi P."/>
            <person name="Bennetzen J.L."/>
            <person name="Dai X."/>
            <person name="Dawson M.W."/>
            <person name="Muller H.G."/>
            <person name="Kugler K."/>
            <person name="Rivarola-Duarte L."/>
            <person name="Spannagl M."/>
            <person name="Mayer K.F.X."/>
            <person name="Lu F.H."/>
            <person name="Bevan M.W."/>
            <person name="Leroy P."/>
            <person name="Li P."/>
            <person name="You F.M."/>
            <person name="Sun Q."/>
            <person name="Liu Z."/>
            <person name="Lyons E."/>
            <person name="Wicker T."/>
            <person name="Salzberg S.L."/>
            <person name="Devos K.M."/>
            <person name="Dvorak J."/>
        </authorList>
    </citation>
    <scope>NUCLEOTIDE SEQUENCE [LARGE SCALE GENOMIC DNA]</scope>
    <source>
        <strain evidence="6">cv. AL8/78</strain>
    </source>
</reference>
<dbReference type="Gramene" id="AET2Gv20195700.2">
    <property type="protein sequence ID" value="AET2Gv20195700.2"/>
    <property type="gene ID" value="AET2Gv20195700"/>
</dbReference>
<keyword evidence="3 4" id="KW-0287">Flowering</keyword>
<feature type="compositionally biased region" description="Basic and acidic residues" evidence="5">
    <location>
        <begin position="652"/>
        <end position="665"/>
    </location>
</feature>
<reference evidence="7" key="1">
    <citation type="journal article" date="2014" name="Science">
        <title>Ancient hybridizations among the ancestral genomes of bread wheat.</title>
        <authorList>
            <consortium name="International Wheat Genome Sequencing Consortium,"/>
            <person name="Marcussen T."/>
            <person name="Sandve S.R."/>
            <person name="Heier L."/>
            <person name="Spannagl M."/>
            <person name="Pfeifer M."/>
            <person name="Jakobsen K.S."/>
            <person name="Wulff B.B."/>
            <person name="Steuernagel B."/>
            <person name="Mayer K.F."/>
            <person name="Olsen O.A."/>
        </authorList>
    </citation>
    <scope>NUCLEOTIDE SEQUENCE [LARGE SCALE GENOMIC DNA]</scope>
    <source>
        <strain evidence="7">cv. AL8/78</strain>
    </source>
</reference>
<comment type="similarity">
    <text evidence="1 4">Belongs to the Frigida family.</text>
</comment>
<reference evidence="7" key="2">
    <citation type="journal article" date="2017" name="Nat. Plants">
        <title>The Aegilops tauschii genome reveals multiple impacts of transposons.</title>
        <authorList>
            <person name="Zhao G."/>
            <person name="Zou C."/>
            <person name="Li K."/>
            <person name="Wang K."/>
            <person name="Li T."/>
            <person name="Gao L."/>
            <person name="Zhang X."/>
            <person name="Wang H."/>
            <person name="Yang Z."/>
            <person name="Liu X."/>
            <person name="Jiang W."/>
            <person name="Mao L."/>
            <person name="Kong X."/>
            <person name="Jiao Y."/>
            <person name="Jia J."/>
        </authorList>
    </citation>
    <scope>NUCLEOTIDE SEQUENCE [LARGE SCALE GENOMIC DNA]</scope>
    <source>
        <strain evidence="7">cv. AL8/78</strain>
    </source>
</reference>
<dbReference type="RefSeq" id="XP_020189393.2">
    <property type="nucleotide sequence ID" value="XM_020333804.4"/>
</dbReference>
<keyword evidence="4" id="KW-0217">Developmental protein</keyword>
<dbReference type="PANTHER" id="PTHR31791">
    <property type="entry name" value="FRIGIDA-LIKE PROTEIN 3-RELATED"/>
    <property type="match status" value="1"/>
</dbReference>
<name>A0A453AMF7_AEGTS</name>
<dbReference type="GO" id="GO:0009908">
    <property type="term" value="P:flower development"/>
    <property type="evidence" value="ECO:0007669"/>
    <property type="project" value="UniProtKB-KW"/>
</dbReference>
<dbReference type="PANTHER" id="PTHR31791:SF9">
    <property type="entry name" value="FRIGIDA-LIKE PROTEIN"/>
    <property type="match status" value="1"/>
</dbReference>
<feature type="compositionally biased region" description="Acidic residues" evidence="5">
    <location>
        <begin position="130"/>
        <end position="162"/>
    </location>
</feature>